<reference evidence="4 5" key="1">
    <citation type="submission" date="2019-11" db="EMBL/GenBank/DDBJ databases">
        <authorList>
            <person name="Holert J."/>
        </authorList>
    </citation>
    <scope>NUCLEOTIDE SEQUENCE [LARGE SCALE GENOMIC DNA]</scope>
    <source>
        <strain evidence="2">BC3_2A</strain>
        <strain evidence="3">SB11_1A</strain>
    </source>
</reference>
<dbReference type="Proteomes" id="UP000435877">
    <property type="component" value="Unassembled WGS sequence"/>
</dbReference>
<evidence type="ECO:0000313" key="5">
    <source>
        <dbReference type="Proteomes" id="UP000439591"/>
    </source>
</evidence>
<dbReference type="PANTHER" id="PTHR12286">
    <property type="entry name" value="SACCHAROPINE DEHYDROGENASE-LIKE OXIDOREDUCTASE"/>
    <property type="match status" value="1"/>
</dbReference>
<dbReference type="InterPro" id="IPR051276">
    <property type="entry name" value="Saccharopine_DH-like_oxidrdct"/>
</dbReference>
<dbReference type="Pfam" id="PF03435">
    <property type="entry name" value="Sacchrp_dh_NADP"/>
    <property type="match status" value="1"/>
</dbReference>
<dbReference type="InterPro" id="IPR005097">
    <property type="entry name" value="Sacchrp_dh_NADP-bd"/>
</dbReference>
<dbReference type="OrthoDB" id="4420885at2"/>
<dbReference type="EMBL" id="CACSIK010000001">
    <property type="protein sequence ID" value="CAA0086126.1"/>
    <property type="molecule type" value="Genomic_DNA"/>
</dbReference>
<dbReference type="SUPFAM" id="SSF51735">
    <property type="entry name" value="NAD(P)-binding Rossmann-fold domains"/>
    <property type="match status" value="1"/>
</dbReference>
<evidence type="ECO:0000313" key="2">
    <source>
        <dbReference type="EMBL" id="CAA0079469.1"/>
    </source>
</evidence>
<evidence type="ECO:0000313" key="3">
    <source>
        <dbReference type="EMBL" id="CAA0086126.1"/>
    </source>
</evidence>
<dbReference type="GO" id="GO:0005886">
    <property type="term" value="C:plasma membrane"/>
    <property type="evidence" value="ECO:0007669"/>
    <property type="project" value="TreeGrafter"/>
</dbReference>
<gene>
    <name evidence="3" type="ORF">IHBHHGIJ_00969</name>
    <name evidence="2" type="ORF">KFEGEMFD_00182</name>
</gene>
<dbReference type="EC" id="1.3.1.-" evidence="2"/>
<organism evidence="2 5">
    <name type="scientific">Zhongshania aliphaticivorans</name>
    <dbReference type="NCBI Taxonomy" id="1470434"/>
    <lineage>
        <taxon>Bacteria</taxon>
        <taxon>Pseudomonadati</taxon>
        <taxon>Pseudomonadota</taxon>
        <taxon>Gammaproteobacteria</taxon>
        <taxon>Cellvibrionales</taxon>
        <taxon>Spongiibacteraceae</taxon>
        <taxon>Zhongshania</taxon>
    </lineage>
</organism>
<accession>A0A5S9MRT7</accession>
<name>A0A5S9MRT7_9GAMM</name>
<dbReference type="GO" id="GO:0016491">
    <property type="term" value="F:oxidoreductase activity"/>
    <property type="evidence" value="ECO:0007669"/>
    <property type="project" value="UniProtKB-KW"/>
</dbReference>
<protein>
    <submittedName>
        <fullName evidence="2">Trans-acting enoyl reductase</fullName>
        <ecNumber evidence="2">1.3.1.-</ecNumber>
    </submittedName>
</protein>
<dbReference type="RefSeq" id="WP_159267620.1">
    <property type="nucleotide sequence ID" value="NZ_CACSIK010000001.1"/>
</dbReference>
<dbReference type="Gene3D" id="3.40.50.720">
    <property type="entry name" value="NAD(P)-binding Rossmann-like Domain"/>
    <property type="match status" value="1"/>
</dbReference>
<proteinExistence type="predicted"/>
<dbReference type="Proteomes" id="UP000439591">
    <property type="component" value="Unassembled WGS sequence"/>
</dbReference>
<evidence type="ECO:0000259" key="1">
    <source>
        <dbReference type="Pfam" id="PF03435"/>
    </source>
</evidence>
<keyword evidence="4" id="KW-1185">Reference proteome</keyword>
<dbReference type="PANTHER" id="PTHR12286:SF5">
    <property type="entry name" value="SACCHAROPINE DEHYDROGENASE-LIKE OXIDOREDUCTASE"/>
    <property type="match status" value="1"/>
</dbReference>
<sequence length="389" mass="41213">MKTEREFDLIIYGASGFTGQLIAEYIAAQQGNSGKLRWALAGRNEDKIRAVVAESGLPADLPIIAADSSDEAAVKALVQRTSVILTAVGPYQLYGSLMVKACAETGTDYVDLCGEPSWMRAMIEQHQATAQASGARIVFSCGFDSIPSDLGVFYLQSLAKEKTGQPAQHIKALVRGMQGIASGGTVASLKATIVAAAKDPAIGKQLKNPYGLVPGYEGVDQPESFKPCYVEDVSSWAAPFVMATINIPNVHRSNALLKHAYGEGFTYSEMMLTGPGEKGETIAKAMATPSLSNDDLKPGEGPSREEQEAGFYDLLFIGETASGEQIRASVAGDRDPGYGSTSRMISESALAMALDDIQTPGGIWTPAAAMGEQLIKRLTENAGLVFKAE</sequence>
<dbReference type="InterPro" id="IPR036291">
    <property type="entry name" value="NAD(P)-bd_dom_sf"/>
</dbReference>
<evidence type="ECO:0000313" key="4">
    <source>
        <dbReference type="Proteomes" id="UP000435877"/>
    </source>
</evidence>
<dbReference type="EMBL" id="CACSIM010000001">
    <property type="protein sequence ID" value="CAA0079469.1"/>
    <property type="molecule type" value="Genomic_DNA"/>
</dbReference>
<keyword evidence="2" id="KW-0560">Oxidoreductase</keyword>
<dbReference type="GO" id="GO:0009247">
    <property type="term" value="P:glycolipid biosynthetic process"/>
    <property type="evidence" value="ECO:0007669"/>
    <property type="project" value="TreeGrafter"/>
</dbReference>
<feature type="domain" description="Saccharopine dehydrogenase NADP binding" evidence="1">
    <location>
        <begin position="10"/>
        <end position="137"/>
    </location>
</feature>
<dbReference type="AlphaFoldDB" id="A0A5S9MRT7"/>